<gene>
    <name evidence="2" type="ORF">CKO21_01525</name>
</gene>
<dbReference type="RefSeq" id="WP_027287625.1">
    <property type="nucleotide sequence ID" value="NZ_NRRE01000008.1"/>
</dbReference>
<dbReference type="Proteomes" id="UP000778970">
    <property type="component" value="Unassembled WGS sequence"/>
</dbReference>
<evidence type="ECO:0000313" key="2">
    <source>
        <dbReference type="EMBL" id="MBK1695927.1"/>
    </source>
</evidence>
<dbReference type="EMBL" id="NRRE01000008">
    <property type="protein sequence ID" value="MBK1695927.1"/>
    <property type="molecule type" value="Genomic_DNA"/>
</dbReference>
<name>A0A934QFZ0_9PROT</name>
<feature type="signal peptide" evidence="1">
    <location>
        <begin position="1"/>
        <end position="19"/>
    </location>
</feature>
<dbReference type="AlphaFoldDB" id="A0A934QFZ0"/>
<dbReference type="PROSITE" id="PS51257">
    <property type="entry name" value="PROKAR_LIPOPROTEIN"/>
    <property type="match status" value="1"/>
</dbReference>
<keyword evidence="3" id="KW-1185">Reference proteome</keyword>
<keyword evidence="1" id="KW-0732">Signal</keyword>
<comment type="caution">
    <text evidence="2">The sequence shown here is derived from an EMBL/GenBank/DDBJ whole genome shotgun (WGS) entry which is preliminary data.</text>
</comment>
<evidence type="ECO:0008006" key="4">
    <source>
        <dbReference type="Google" id="ProtNLM"/>
    </source>
</evidence>
<reference evidence="2" key="1">
    <citation type="submission" date="2017-08" db="EMBL/GenBank/DDBJ databases">
        <authorList>
            <person name="Imhoff J.F."/>
            <person name="Rahn T."/>
            <person name="Kuenzel S."/>
            <person name="Neulinger S.C."/>
        </authorList>
    </citation>
    <scope>NUCLEOTIDE SEQUENCE</scope>
    <source>
        <strain evidence="2">DSM 9154</strain>
    </source>
</reference>
<evidence type="ECO:0000256" key="1">
    <source>
        <dbReference type="SAM" id="SignalP"/>
    </source>
</evidence>
<organism evidence="2 3">
    <name type="scientific">Rhodovibrio salinarum</name>
    <dbReference type="NCBI Taxonomy" id="1087"/>
    <lineage>
        <taxon>Bacteria</taxon>
        <taxon>Pseudomonadati</taxon>
        <taxon>Pseudomonadota</taxon>
        <taxon>Alphaproteobacteria</taxon>
        <taxon>Rhodospirillales</taxon>
        <taxon>Rhodovibrionaceae</taxon>
        <taxon>Rhodovibrio</taxon>
    </lineage>
</organism>
<protein>
    <recommendedName>
        <fullName evidence="4">Lipoprotein</fullName>
    </recommendedName>
</protein>
<feature type="chain" id="PRO_5037758667" description="Lipoprotein" evidence="1">
    <location>
        <begin position="20"/>
        <end position="196"/>
    </location>
</feature>
<proteinExistence type="predicted"/>
<reference evidence="2" key="2">
    <citation type="journal article" date="2020" name="Microorganisms">
        <title>Osmotic Adaptation and Compatible Solute Biosynthesis of Phototrophic Bacteria as Revealed from Genome Analyses.</title>
        <authorList>
            <person name="Imhoff J.F."/>
            <person name="Rahn T."/>
            <person name="Kunzel S."/>
            <person name="Keller A."/>
            <person name="Neulinger S.C."/>
        </authorList>
    </citation>
    <scope>NUCLEOTIDE SEQUENCE</scope>
    <source>
        <strain evidence="2">DSM 9154</strain>
    </source>
</reference>
<sequence length="196" mass="21673">MSALTRVAATITLALPLLAACTTPPEAPQFADITFEHRPDIEMDVGDIVVQQEYQAPMESPNVDHLFPVQPAKALMSWGQDRLVAMGDDGVATYTVTDASAVVEDLGTDQSLSDYFTTEQAERYTLKMAVRLSVDHPDGTGSIRVTGQRATTVPEGASVFERERTWYELTEKLMADMDEELEVTLREELGRYVLSK</sequence>
<evidence type="ECO:0000313" key="3">
    <source>
        <dbReference type="Proteomes" id="UP000778970"/>
    </source>
</evidence>
<accession>A0A934QFZ0</accession>